<dbReference type="EMBL" id="JBHSFK010000073">
    <property type="protein sequence ID" value="MFC4508250.1"/>
    <property type="molecule type" value="Genomic_DNA"/>
</dbReference>
<accession>A0ABV9BBA1</accession>
<evidence type="ECO:0000313" key="2">
    <source>
        <dbReference type="Proteomes" id="UP001595839"/>
    </source>
</evidence>
<evidence type="ECO:0000313" key="1">
    <source>
        <dbReference type="EMBL" id="MFC4508250.1"/>
    </source>
</evidence>
<gene>
    <name evidence="1" type="ORF">ACFPIH_54195</name>
</gene>
<keyword evidence="2" id="KW-1185">Reference proteome</keyword>
<sequence>MSAPIDKRCQHAVATDPAAKQPDLIPALKLEERAEQLAFALAEHHPKLARAIPLVCLNTAKLLAVRFNDRRAAIGKLTTALAKIPSGLEESDQIRSYLASLYFTEGEYMNVIRVLDCLCPENELRNTIVLNEFQDRLLMATAQFRLGNIAACRAQLTPLHVAAARLGSDGAMSALDVLSKAVRSVDRAHDLEPRR</sequence>
<comment type="caution">
    <text evidence="1">The sequence shown here is derived from an EMBL/GenBank/DDBJ whole genome shotgun (WGS) entry which is preliminary data.</text>
</comment>
<dbReference type="RefSeq" id="WP_381187569.1">
    <property type="nucleotide sequence ID" value="NZ_JBHSFK010000073.1"/>
</dbReference>
<proteinExistence type="predicted"/>
<dbReference type="Proteomes" id="UP001595839">
    <property type="component" value="Unassembled WGS sequence"/>
</dbReference>
<name>A0ABV9BBA1_9ACTN</name>
<reference evidence="2" key="1">
    <citation type="journal article" date="2019" name="Int. J. Syst. Evol. Microbiol.">
        <title>The Global Catalogue of Microorganisms (GCM) 10K type strain sequencing project: providing services to taxonomists for standard genome sequencing and annotation.</title>
        <authorList>
            <consortium name="The Broad Institute Genomics Platform"/>
            <consortium name="The Broad Institute Genome Sequencing Center for Infectious Disease"/>
            <person name="Wu L."/>
            <person name="Ma J."/>
        </authorList>
    </citation>
    <scope>NUCLEOTIDE SEQUENCE [LARGE SCALE GENOMIC DNA]</scope>
    <source>
        <strain evidence="2">CGMCC 4.7177</strain>
    </source>
</reference>
<organism evidence="1 2">
    <name type="scientific">Streptomyces vulcanius</name>
    <dbReference type="NCBI Taxonomy" id="1441876"/>
    <lineage>
        <taxon>Bacteria</taxon>
        <taxon>Bacillati</taxon>
        <taxon>Actinomycetota</taxon>
        <taxon>Actinomycetes</taxon>
        <taxon>Kitasatosporales</taxon>
        <taxon>Streptomycetaceae</taxon>
        <taxon>Streptomyces</taxon>
    </lineage>
</organism>
<protein>
    <submittedName>
        <fullName evidence="1">Uncharacterized protein</fullName>
    </submittedName>
</protein>